<gene>
    <name evidence="6" type="ORF">BTJ39_02280</name>
</gene>
<comment type="caution">
    <text evidence="6">The sequence shown here is derived from an EMBL/GenBank/DDBJ whole genome shotgun (WGS) entry which is preliminary data.</text>
</comment>
<dbReference type="CDD" id="cd16277">
    <property type="entry name" value="metallo-hydrolase-like_MBL-fold"/>
    <property type="match status" value="1"/>
</dbReference>
<dbReference type="EMBL" id="MRUL01000001">
    <property type="protein sequence ID" value="OON42004.1"/>
    <property type="molecule type" value="Genomic_DNA"/>
</dbReference>
<dbReference type="InterPro" id="IPR051013">
    <property type="entry name" value="MBL_superfamily_lactonases"/>
</dbReference>
<keyword evidence="2" id="KW-0479">Metal-binding</keyword>
<dbReference type="Gene3D" id="3.60.15.10">
    <property type="entry name" value="Ribonuclease Z/Hydroxyacylglutathione hydrolase-like"/>
    <property type="match status" value="1"/>
</dbReference>
<dbReference type="AlphaFoldDB" id="A0A1S8YSE6"/>
<evidence type="ECO:0000259" key="5">
    <source>
        <dbReference type="SMART" id="SM00849"/>
    </source>
</evidence>
<dbReference type="Proteomes" id="UP000190667">
    <property type="component" value="Unassembled WGS sequence"/>
</dbReference>
<keyword evidence="3 6" id="KW-0378">Hydrolase</keyword>
<comment type="similarity">
    <text evidence="1">Belongs to the metallo-beta-lactamase superfamily.</text>
</comment>
<dbReference type="Pfam" id="PF00753">
    <property type="entry name" value="Lactamase_B"/>
    <property type="match status" value="1"/>
</dbReference>
<evidence type="ECO:0000256" key="1">
    <source>
        <dbReference type="ARBA" id="ARBA00007749"/>
    </source>
</evidence>
<keyword evidence="7" id="KW-1185">Reference proteome</keyword>
<dbReference type="GO" id="GO:0046872">
    <property type="term" value="F:metal ion binding"/>
    <property type="evidence" value="ECO:0007669"/>
    <property type="project" value="UniProtKB-KW"/>
</dbReference>
<dbReference type="STRING" id="1926881.BTJ39_02280"/>
<evidence type="ECO:0000256" key="4">
    <source>
        <dbReference type="ARBA" id="ARBA00022833"/>
    </source>
</evidence>
<evidence type="ECO:0000256" key="3">
    <source>
        <dbReference type="ARBA" id="ARBA00022801"/>
    </source>
</evidence>
<dbReference type="SMART" id="SM00849">
    <property type="entry name" value="Lactamase_B"/>
    <property type="match status" value="1"/>
</dbReference>
<dbReference type="InterPro" id="IPR001279">
    <property type="entry name" value="Metallo-B-lactamas"/>
</dbReference>
<dbReference type="InterPro" id="IPR036866">
    <property type="entry name" value="RibonucZ/Hydroxyglut_hydro"/>
</dbReference>
<keyword evidence="4" id="KW-0862">Zinc</keyword>
<feature type="domain" description="Metallo-beta-lactamase" evidence="5">
    <location>
        <begin position="46"/>
        <end position="253"/>
    </location>
</feature>
<name>A0A1S8YSE6_9GAMM</name>
<dbReference type="GO" id="GO:0016787">
    <property type="term" value="F:hydrolase activity"/>
    <property type="evidence" value="ECO:0007669"/>
    <property type="project" value="UniProtKB-KW"/>
</dbReference>
<reference evidence="6 7" key="1">
    <citation type="submission" date="2016-12" db="EMBL/GenBank/DDBJ databases">
        <title>Izhakiella australiana sp. nov. of genus Izhakiella isolated from Australian desert.</title>
        <authorList>
            <person name="Ji M."/>
        </authorList>
    </citation>
    <scope>NUCLEOTIDE SEQUENCE [LARGE SCALE GENOMIC DNA]</scope>
    <source>
        <strain evidence="6 7">D4N98</strain>
    </source>
</reference>
<proteinExistence type="inferred from homology"/>
<dbReference type="OrthoDB" id="5443440at2"/>
<sequence length="274" mass="31114">MTKMPHFRVGECEIFKVLEQEVPIPTATLYPNQFTDDVQPQSVTLSMHSWIVRTPDTLIVIDTATGNQRERPGSPMFHQLNTPYAERLIGIIDPQQVDIVLMTHLHGDHVGWNTHWQNDAWRPMFPHARYICSAAGLARWQQDPARAAIVADSLTPVIESGQLETIDVDSRPQFAGLLRYEPTPGHSHDHASIILHSAGEYALFSGDLLHNEIQISQPQLASRFCENTQQAQRQRSRMLNWAADRQALWFSSHFAGSSAGYIVRENNQFRWQSA</sequence>
<organism evidence="6 7">
    <name type="scientific">Izhakiella australiensis</name>
    <dbReference type="NCBI Taxonomy" id="1926881"/>
    <lineage>
        <taxon>Bacteria</taxon>
        <taxon>Pseudomonadati</taxon>
        <taxon>Pseudomonadota</taxon>
        <taxon>Gammaproteobacteria</taxon>
        <taxon>Enterobacterales</taxon>
        <taxon>Erwiniaceae</taxon>
        <taxon>Izhakiella</taxon>
    </lineage>
</organism>
<evidence type="ECO:0000313" key="6">
    <source>
        <dbReference type="EMBL" id="OON42004.1"/>
    </source>
</evidence>
<dbReference type="RefSeq" id="WP_078001031.1">
    <property type="nucleotide sequence ID" value="NZ_MRUL01000001.1"/>
</dbReference>
<accession>A0A1S8YSE6</accession>
<protein>
    <submittedName>
        <fullName evidence="6">MBL fold metallo-hydrolase</fullName>
    </submittedName>
</protein>
<evidence type="ECO:0000313" key="7">
    <source>
        <dbReference type="Proteomes" id="UP000190667"/>
    </source>
</evidence>
<dbReference type="PANTHER" id="PTHR42978:SF6">
    <property type="entry name" value="QUORUM-QUENCHING LACTONASE YTNP-RELATED"/>
    <property type="match status" value="1"/>
</dbReference>
<evidence type="ECO:0000256" key="2">
    <source>
        <dbReference type="ARBA" id="ARBA00022723"/>
    </source>
</evidence>
<dbReference type="PANTHER" id="PTHR42978">
    <property type="entry name" value="QUORUM-QUENCHING LACTONASE YTNP-RELATED-RELATED"/>
    <property type="match status" value="1"/>
</dbReference>
<dbReference type="SUPFAM" id="SSF56281">
    <property type="entry name" value="Metallo-hydrolase/oxidoreductase"/>
    <property type="match status" value="1"/>
</dbReference>